<accession>A0A7S2N3C0</accession>
<dbReference type="AlphaFoldDB" id="A0A7S2N3C0"/>
<dbReference type="EMBL" id="HBGW01013452">
    <property type="protein sequence ID" value="CAD9517620.1"/>
    <property type="molecule type" value="Transcribed_RNA"/>
</dbReference>
<dbReference type="GO" id="GO:0004721">
    <property type="term" value="F:phosphoprotein phosphatase activity"/>
    <property type="evidence" value="ECO:0007669"/>
    <property type="project" value="InterPro"/>
</dbReference>
<evidence type="ECO:0000259" key="2">
    <source>
        <dbReference type="PROSITE" id="PS50056"/>
    </source>
</evidence>
<dbReference type="InterPro" id="IPR026893">
    <property type="entry name" value="Tyr/Ser_Pase_IphP-type"/>
</dbReference>
<proteinExistence type="predicted"/>
<protein>
    <recommendedName>
        <fullName evidence="2">Tyrosine specific protein phosphatases domain-containing protein</fullName>
    </recommendedName>
</protein>
<dbReference type="PROSITE" id="PS00383">
    <property type="entry name" value="TYR_PHOSPHATASE_1"/>
    <property type="match status" value="1"/>
</dbReference>
<dbReference type="InterPro" id="IPR016130">
    <property type="entry name" value="Tyr_Pase_AS"/>
</dbReference>
<dbReference type="Pfam" id="PF13350">
    <property type="entry name" value="Y_phosphatase3"/>
    <property type="match status" value="1"/>
</dbReference>
<feature type="region of interest" description="Disordered" evidence="1">
    <location>
        <begin position="155"/>
        <end position="195"/>
    </location>
</feature>
<organism evidence="3">
    <name type="scientific">Zooxanthella nutricula</name>
    <dbReference type="NCBI Taxonomy" id="1333877"/>
    <lineage>
        <taxon>Eukaryota</taxon>
        <taxon>Sar</taxon>
        <taxon>Alveolata</taxon>
        <taxon>Dinophyceae</taxon>
        <taxon>Peridiniales</taxon>
        <taxon>Peridiniales incertae sedis</taxon>
        <taxon>Zooxanthella</taxon>
    </lineage>
</organism>
<dbReference type="PROSITE" id="PS50056">
    <property type="entry name" value="TYR_PHOSPHATASE_2"/>
    <property type="match status" value="1"/>
</dbReference>
<dbReference type="InterPro" id="IPR029021">
    <property type="entry name" value="Prot-tyrosine_phosphatase-like"/>
</dbReference>
<feature type="domain" description="Tyrosine specific protein phosphatases" evidence="2">
    <location>
        <begin position="67"/>
        <end position="134"/>
    </location>
</feature>
<evidence type="ECO:0000313" key="3">
    <source>
        <dbReference type="EMBL" id="CAD9517620.1"/>
    </source>
</evidence>
<gene>
    <name evidence="3" type="ORF">BRAN1462_LOCUS8567</name>
</gene>
<name>A0A7S2N3C0_9DINO</name>
<sequence>MASGAPGKVGAFIDEFKPDHIVTLLRDDEKSFQGIKQGCADRKVGWTHLPLSGANAVLKEERTAGDAESLRRIPEVAKLLQAGKRVAVHCAAGMHRTGAVCYAACRLAGLDEEQALETVRASRTLTANEIEQTRKGGSSIKDAVEKLLSEMLPEAQADGETSPLWSGVANEDSALLASGGPGHDEQNEQDAFEGR</sequence>
<feature type="compositionally biased region" description="Basic and acidic residues" evidence="1">
    <location>
        <begin position="182"/>
        <end position="195"/>
    </location>
</feature>
<reference evidence="3" key="1">
    <citation type="submission" date="2021-01" db="EMBL/GenBank/DDBJ databases">
        <authorList>
            <person name="Corre E."/>
            <person name="Pelletier E."/>
            <person name="Niang G."/>
            <person name="Scheremetjew M."/>
            <person name="Finn R."/>
            <person name="Kale V."/>
            <person name="Holt S."/>
            <person name="Cochrane G."/>
            <person name="Meng A."/>
            <person name="Brown T."/>
            <person name="Cohen L."/>
        </authorList>
    </citation>
    <scope>NUCLEOTIDE SEQUENCE</scope>
    <source>
        <strain evidence="3">RCC3387</strain>
    </source>
</reference>
<dbReference type="SUPFAM" id="SSF52799">
    <property type="entry name" value="(Phosphotyrosine protein) phosphatases II"/>
    <property type="match status" value="1"/>
</dbReference>
<dbReference type="InterPro" id="IPR000387">
    <property type="entry name" value="Tyr_Pase_dom"/>
</dbReference>
<evidence type="ECO:0000256" key="1">
    <source>
        <dbReference type="SAM" id="MobiDB-lite"/>
    </source>
</evidence>
<dbReference type="Gene3D" id="3.90.190.10">
    <property type="entry name" value="Protein tyrosine phosphatase superfamily"/>
    <property type="match status" value="1"/>
</dbReference>